<dbReference type="PANTHER" id="PTHR43451">
    <property type="entry name" value="ACETYLTRANSFERASE (GNAT) FAMILY PROTEIN"/>
    <property type="match status" value="1"/>
</dbReference>
<name>A0A7W3SV12_9BACL</name>
<proteinExistence type="predicted"/>
<dbReference type="PANTHER" id="PTHR43451:SF1">
    <property type="entry name" value="ACETYLTRANSFERASE"/>
    <property type="match status" value="1"/>
</dbReference>
<keyword evidence="2" id="KW-0012">Acyltransferase</keyword>
<feature type="domain" description="N-acetyltransferase" evidence="1">
    <location>
        <begin position="1"/>
        <end position="156"/>
    </location>
</feature>
<dbReference type="AlphaFoldDB" id="A0A7W3SV12"/>
<evidence type="ECO:0000313" key="2">
    <source>
        <dbReference type="EMBL" id="MBA9086468.1"/>
    </source>
</evidence>
<reference evidence="2 3" key="1">
    <citation type="submission" date="2020-08" db="EMBL/GenBank/DDBJ databases">
        <title>Genomic Encyclopedia of Type Strains, Phase III (KMG-III): the genomes of soil and plant-associated and newly described type strains.</title>
        <authorList>
            <person name="Whitman W."/>
        </authorList>
    </citation>
    <scope>NUCLEOTIDE SEQUENCE [LARGE SCALE GENOMIC DNA]</scope>
    <source>
        <strain evidence="2 3">CECT 8693</strain>
    </source>
</reference>
<dbReference type="GO" id="GO:0016747">
    <property type="term" value="F:acyltransferase activity, transferring groups other than amino-acyl groups"/>
    <property type="evidence" value="ECO:0007669"/>
    <property type="project" value="InterPro"/>
</dbReference>
<evidence type="ECO:0000259" key="1">
    <source>
        <dbReference type="PROSITE" id="PS51186"/>
    </source>
</evidence>
<sequence length="156" mass="18062">MKIRRYVESDITRIIDLFYETVHSVNKKDYSQLQLDAWAPNEEKHLRQKAWNGSLSSNFTLVAEQDEFIVGFTDMTPQGHIERLFVHKNFQGQGVASALVVALETEARKLHLTEMSTEASITAKPFFKHMGFKVKESQNVERKGVLLTNFKMWKDL</sequence>
<keyword evidence="3" id="KW-1185">Reference proteome</keyword>
<dbReference type="RefSeq" id="WP_182536629.1">
    <property type="nucleotide sequence ID" value="NZ_JACJIP010000019.1"/>
</dbReference>
<dbReference type="EMBL" id="JACJIP010000019">
    <property type="protein sequence ID" value="MBA9086468.1"/>
    <property type="molecule type" value="Genomic_DNA"/>
</dbReference>
<dbReference type="Proteomes" id="UP000567067">
    <property type="component" value="Unassembled WGS sequence"/>
</dbReference>
<dbReference type="InterPro" id="IPR000182">
    <property type="entry name" value="GNAT_dom"/>
</dbReference>
<evidence type="ECO:0000313" key="3">
    <source>
        <dbReference type="Proteomes" id="UP000567067"/>
    </source>
</evidence>
<dbReference type="Gene3D" id="3.40.630.30">
    <property type="match status" value="1"/>
</dbReference>
<keyword evidence="2" id="KW-0808">Transferase</keyword>
<comment type="caution">
    <text evidence="2">The sequence shown here is derived from an EMBL/GenBank/DDBJ whole genome shotgun (WGS) entry which is preliminary data.</text>
</comment>
<dbReference type="SUPFAM" id="SSF55729">
    <property type="entry name" value="Acyl-CoA N-acyltransferases (Nat)"/>
    <property type="match status" value="1"/>
</dbReference>
<dbReference type="CDD" id="cd04301">
    <property type="entry name" value="NAT_SF"/>
    <property type="match status" value="1"/>
</dbReference>
<organism evidence="2 3">
    <name type="scientific">Fontibacillus solani</name>
    <dbReference type="NCBI Taxonomy" id="1572857"/>
    <lineage>
        <taxon>Bacteria</taxon>
        <taxon>Bacillati</taxon>
        <taxon>Bacillota</taxon>
        <taxon>Bacilli</taxon>
        <taxon>Bacillales</taxon>
        <taxon>Paenibacillaceae</taxon>
        <taxon>Fontibacillus</taxon>
    </lineage>
</organism>
<protein>
    <submittedName>
        <fullName evidence="2">Putative acetyltransferase</fullName>
        <ecNumber evidence="2">2.3.1.-</ecNumber>
    </submittedName>
</protein>
<dbReference type="Pfam" id="PF13673">
    <property type="entry name" value="Acetyltransf_10"/>
    <property type="match status" value="1"/>
</dbReference>
<dbReference type="InterPro" id="IPR016181">
    <property type="entry name" value="Acyl_CoA_acyltransferase"/>
</dbReference>
<dbReference type="PROSITE" id="PS51186">
    <property type="entry name" value="GNAT"/>
    <property type="match status" value="1"/>
</dbReference>
<dbReference type="InterPro" id="IPR052564">
    <property type="entry name" value="N-acetyltrans/Recomb-assoc"/>
</dbReference>
<accession>A0A7W3SV12</accession>
<dbReference type="EC" id="2.3.1.-" evidence="2"/>
<gene>
    <name evidence="2" type="ORF">FHR92_002946</name>
</gene>